<reference evidence="2 3" key="1">
    <citation type="submission" date="2013-07" db="EMBL/GenBank/DDBJ databases">
        <title>Comparative Genomic and Metabolomic Analysis of Twelve Strains of Pseudoalteromonas luteoviolacea.</title>
        <authorList>
            <person name="Vynne N.G."/>
            <person name="Mansson M."/>
            <person name="Gram L."/>
        </authorList>
    </citation>
    <scope>NUCLEOTIDE SEQUENCE [LARGE SCALE GENOMIC DNA]</scope>
    <source>
        <strain evidence="2 3">NCIMB 1942</strain>
    </source>
</reference>
<dbReference type="Proteomes" id="UP000076587">
    <property type="component" value="Unassembled WGS sequence"/>
</dbReference>
<proteinExistence type="predicted"/>
<organism evidence="2 3">
    <name type="scientific">Pseudoalteromonas luteoviolacea NCIMB 1942</name>
    <dbReference type="NCBI Taxonomy" id="1365253"/>
    <lineage>
        <taxon>Bacteria</taxon>
        <taxon>Pseudomonadati</taxon>
        <taxon>Pseudomonadota</taxon>
        <taxon>Gammaproteobacteria</taxon>
        <taxon>Alteromonadales</taxon>
        <taxon>Pseudoalteromonadaceae</taxon>
        <taxon>Pseudoalteromonas</taxon>
    </lineage>
</organism>
<gene>
    <name evidence="2" type="ORF">N482_10530</name>
</gene>
<evidence type="ECO:0000256" key="1">
    <source>
        <dbReference type="SAM" id="Phobius"/>
    </source>
</evidence>
<keyword evidence="1" id="KW-1133">Transmembrane helix</keyword>
<dbReference type="PATRIC" id="fig|1365253.3.peg.2541"/>
<dbReference type="EMBL" id="AUXT01000157">
    <property type="protein sequence ID" value="KZN47344.1"/>
    <property type="molecule type" value="Genomic_DNA"/>
</dbReference>
<keyword evidence="1" id="KW-0472">Membrane</keyword>
<dbReference type="AlphaFoldDB" id="A0A167C7Y4"/>
<accession>A0A167C7Y4</accession>
<comment type="caution">
    <text evidence="2">The sequence shown here is derived from an EMBL/GenBank/DDBJ whole genome shotgun (WGS) entry which is preliminary data.</text>
</comment>
<evidence type="ECO:0000313" key="3">
    <source>
        <dbReference type="Proteomes" id="UP000076587"/>
    </source>
</evidence>
<keyword evidence="1" id="KW-0812">Transmembrane</keyword>
<evidence type="ECO:0000313" key="2">
    <source>
        <dbReference type="EMBL" id="KZN47344.1"/>
    </source>
</evidence>
<protein>
    <submittedName>
        <fullName evidence="2">Uncharacterized protein</fullName>
    </submittedName>
</protein>
<sequence length="50" mass="5656">MLTLMKIYILIFQKFIAGFIQAAFVNKSTMSLEVIFLTLALPFQETSALV</sequence>
<name>A0A167C7Y4_9GAMM</name>
<feature type="transmembrane region" description="Helical" evidence="1">
    <location>
        <begin position="7"/>
        <end position="24"/>
    </location>
</feature>